<sequence length="780" mass="86917">MKAITEGLFEVSVQRPFLVVLMIMMMILAAVYGGSKLIFKSDYRVFFSEENPQLSEFEKMQATFTKNDSVAFIVAPKDRVVFKEKTLAAIHTLTTKAWQIPYSSRVDSITNYQHTTAIGDELTVEDLVLEPELLPNINLEKLKNIVLNEPVLYKKLIAQDASVTVVNATIQLPGIDPVTELPEVVTKVRQIQADIQKAYPDLEIYLSGMIMLNNAFSESVLRDSATLIPIMFGVVALTMALLLRTISGTVATIIIVMCSILSTMGLVGWMGFYLTGPSVSAPTIIMTLAVADCVHILSTMLYEMRNGLDKKMAILESLRINFQPIFLTSATTAIGFLSMNFSDSPPFRDLGNFVAIGVMLAFIFSMTIFPALLSILPMQVKPEAERKADFMSKVSDFVIAKRKVLLVSFSAIILMLAIFVPQNELDDDFVKYFDTTIPFRQSTDFMQDNMSGLMTQEIEVNSKESGGIHHPEYLSVLARFSDWMRAQPETDNVNILSDTLRRLNKNMHGDNPEYYRLPNDRELSAQYLLLYELSLPYGLDLNNQIDVDKAASRIVVTTRNMTSTENIELEKRVSAWFEENAPQYTAIIASPNLMFAHIGQRNIQSMLLGTSIALVLISLLLVVALRSVKFGFISLIPNLVPAVIGFGLWYFIDGRVGLGLSVVIGMTLGIVVDDTVHFLSKYLRARRTQNKDIVAAVRYTFSSVGHALWITTWVLVAGFMVLAQSSFKLNASMGLLTALTIGIALIIDFLFLPSLLMSVDRDKQGNDSVVIAEENKYVVN</sequence>
<feature type="transmembrane region" description="Helical" evidence="6">
    <location>
        <begin position="735"/>
        <end position="756"/>
    </location>
</feature>
<name>A0A1D2QTI8_9GAMM</name>
<dbReference type="Proteomes" id="UP000242502">
    <property type="component" value="Unassembled WGS sequence"/>
</dbReference>
<feature type="transmembrane region" description="Helical" evidence="6">
    <location>
        <begin position="606"/>
        <end position="625"/>
    </location>
</feature>
<feature type="transmembrane region" description="Helical" evidence="6">
    <location>
        <begin position="284"/>
        <end position="302"/>
    </location>
</feature>
<feature type="domain" description="SSD" evidence="7">
    <location>
        <begin position="250"/>
        <end position="375"/>
    </location>
</feature>
<dbReference type="PROSITE" id="PS50156">
    <property type="entry name" value="SSD"/>
    <property type="match status" value="1"/>
</dbReference>
<evidence type="ECO:0000256" key="2">
    <source>
        <dbReference type="ARBA" id="ARBA00022475"/>
    </source>
</evidence>
<accession>A0A1D2QTI8</accession>
<protein>
    <submittedName>
        <fullName evidence="8">RND transporter</fullName>
    </submittedName>
</protein>
<dbReference type="SUPFAM" id="SSF82866">
    <property type="entry name" value="Multidrug efflux transporter AcrB transmembrane domain"/>
    <property type="match status" value="2"/>
</dbReference>
<evidence type="ECO:0000256" key="4">
    <source>
        <dbReference type="ARBA" id="ARBA00022989"/>
    </source>
</evidence>
<dbReference type="GO" id="GO:0005886">
    <property type="term" value="C:plasma membrane"/>
    <property type="evidence" value="ECO:0007669"/>
    <property type="project" value="UniProtKB-SubCell"/>
</dbReference>
<keyword evidence="2" id="KW-1003">Cell membrane</keyword>
<dbReference type="InterPro" id="IPR004869">
    <property type="entry name" value="MMPL_dom"/>
</dbReference>
<comment type="caution">
    <text evidence="8">The sequence shown here is derived from an EMBL/GenBank/DDBJ whole genome shotgun (WGS) entry which is preliminary data.</text>
</comment>
<comment type="subcellular location">
    <subcellularLocation>
        <location evidence="1">Cell membrane</location>
        <topology evidence="1">Multi-pass membrane protein</topology>
    </subcellularLocation>
</comment>
<dbReference type="PANTHER" id="PTHR33406:SF13">
    <property type="entry name" value="MEMBRANE PROTEIN YDFJ"/>
    <property type="match status" value="1"/>
</dbReference>
<dbReference type="STRING" id="62101.AB835_01080"/>
<feature type="transmembrane region" description="Helical" evidence="6">
    <location>
        <begin position="404"/>
        <end position="421"/>
    </location>
</feature>
<dbReference type="Pfam" id="PF03176">
    <property type="entry name" value="MMPL"/>
    <property type="match status" value="2"/>
</dbReference>
<feature type="transmembrane region" description="Helical" evidence="6">
    <location>
        <begin position="699"/>
        <end position="723"/>
    </location>
</feature>
<evidence type="ECO:0000256" key="1">
    <source>
        <dbReference type="ARBA" id="ARBA00004651"/>
    </source>
</evidence>
<dbReference type="AlphaFoldDB" id="A0A1D2QTI8"/>
<keyword evidence="4 6" id="KW-1133">Transmembrane helix</keyword>
<feature type="transmembrane region" description="Helical" evidence="6">
    <location>
        <begin position="353"/>
        <end position="376"/>
    </location>
</feature>
<evidence type="ECO:0000313" key="9">
    <source>
        <dbReference type="Proteomes" id="UP000242502"/>
    </source>
</evidence>
<evidence type="ECO:0000313" key="8">
    <source>
        <dbReference type="EMBL" id="ODS24886.1"/>
    </source>
</evidence>
<feature type="transmembrane region" description="Helical" evidence="6">
    <location>
        <begin position="632"/>
        <end position="652"/>
    </location>
</feature>
<reference evidence="8 9" key="1">
    <citation type="journal article" date="2016" name="Appl. Environ. Microbiol.">
        <title>Lack of Overt Genome Reduction in the Bryostatin-Producing Bryozoan Symbiont "Candidatus Endobugula sertula".</title>
        <authorList>
            <person name="Miller I.J."/>
            <person name="Vanee N."/>
            <person name="Fong S.S."/>
            <person name="Lim-Fong G.E."/>
            <person name="Kwan J.C."/>
        </authorList>
    </citation>
    <scope>NUCLEOTIDE SEQUENCE [LARGE SCALE GENOMIC DNA]</scope>
    <source>
        <strain evidence="8">AB1-4</strain>
    </source>
</reference>
<feature type="transmembrane region" description="Helical" evidence="6">
    <location>
        <begin position="658"/>
        <end position="679"/>
    </location>
</feature>
<evidence type="ECO:0000256" key="3">
    <source>
        <dbReference type="ARBA" id="ARBA00022692"/>
    </source>
</evidence>
<keyword evidence="5 6" id="KW-0472">Membrane</keyword>
<dbReference type="PANTHER" id="PTHR33406">
    <property type="entry name" value="MEMBRANE PROTEIN MJ1562-RELATED"/>
    <property type="match status" value="1"/>
</dbReference>
<gene>
    <name evidence="8" type="ORF">AB835_01080</name>
</gene>
<evidence type="ECO:0000259" key="7">
    <source>
        <dbReference type="PROSITE" id="PS50156"/>
    </source>
</evidence>
<feature type="transmembrane region" description="Helical" evidence="6">
    <location>
        <begin position="17"/>
        <end position="39"/>
    </location>
</feature>
<proteinExistence type="predicted"/>
<dbReference type="InterPro" id="IPR050545">
    <property type="entry name" value="Mycobact_MmpL"/>
</dbReference>
<keyword evidence="3 6" id="KW-0812">Transmembrane</keyword>
<feature type="transmembrane region" description="Helical" evidence="6">
    <location>
        <begin position="322"/>
        <end position="341"/>
    </location>
</feature>
<dbReference type="InterPro" id="IPR000731">
    <property type="entry name" value="SSD"/>
</dbReference>
<feature type="transmembrane region" description="Helical" evidence="6">
    <location>
        <begin position="227"/>
        <end position="243"/>
    </location>
</feature>
<evidence type="ECO:0000256" key="6">
    <source>
        <dbReference type="SAM" id="Phobius"/>
    </source>
</evidence>
<evidence type="ECO:0000256" key="5">
    <source>
        <dbReference type="ARBA" id="ARBA00023136"/>
    </source>
</evidence>
<feature type="transmembrane region" description="Helical" evidence="6">
    <location>
        <begin position="250"/>
        <end position="272"/>
    </location>
</feature>
<dbReference type="Gene3D" id="1.20.1640.10">
    <property type="entry name" value="Multidrug efflux transporter AcrB transmembrane domain"/>
    <property type="match status" value="2"/>
</dbReference>
<organism evidence="8 9">
    <name type="scientific">Candidatus Endobugula sertula</name>
    <name type="common">Bugula neritina bacterial symbiont</name>
    <dbReference type="NCBI Taxonomy" id="62101"/>
    <lineage>
        <taxon>Bacteria</taxon>
        <taxon>Pseudomonadati</taxon>
        <taxon>Pseudomonadota</taxon>
        <taxon>Gammaproteobacteria</taxon>
        <taxon>Cellvibrionales</taxon>
        <taxon>Cellvibrionaceae</taxon>
        <taxon>Candidatus Endobugula</taxon>
    </lineage>
</organism>
<dbReference type="EMBL" id="MDLC01000003">
    <property type="protein sequence ID" value="ODS24886.1"/>
    <property type="molecule type" value="Genomic_DNA"/>
</dbReference>